<dbReference type="InterPro" id="IPR036148">
    <property type="entry name" value="MmgE/PrpD_sf"/>
</dbReference>
<feature type="domain" description="MmgE/PrpD N-terminal" evidence="2">
    <location>
        <begin position="13"/>
        <end position="245"/>
    </location>
</feature>
<evidence type="ECO:0000313" key="5">
    <source>
        <dbReference type="Proteomes" id="UP000552045"/>
    </source>
</evidence>
<dbReference type="GO" id="GO:0016829">
    <property type="term" value="F:lyase activity"/>
    <property type="evidence" value="ECO:0007669"/>
    <property type="project" value="InterPro"/>
</dbReference>
<name>A0A7Y9EUK4_9MICO</name>
<evidence type="ECO:0000313" key="4">
    <source>
        <dbReference type="EMBL" id="NYD54116.1"/>
    </source>
</evidence>
<sequence>MLPATEGLTADAARFVLGSMPSDPALRRAAAAPIIDSVAVMLAGRTSEAGQAIGAYARLGDPRPSGSAWAAALGGSASPELAALLNATQGHALDYDDALPGSGHLSVPILAASLSAAAIAGRPVDGAELISVFAVGFEVAAKTGVALGLSHYKRGYHTTVTGGTFGTTAAAARVLGLTERELVTAFGIAGSMVAGLMLNFGTSTKPLHSGLAARNGVTAAMLARSGATASGGVLESAGGVLDLYGFGEARPEAMGSLGAPWALLEPGTGLKLYPCCYAAARPLDAILGLRSKHGFTGDDIETIRCAVPKNGLRPMIHHRPETGLKAKFSMEYTLAAAALDGRLDLASFEDEAVWRPAVRRLMEKVQLVEERMLRPEDPDALRSSPATGGRVEVTVALRDGRVLEAAVEHPEGSPAKPLSDERLRGKFLACAANGGFPAVAARDVLRRLMTLEQVPDVLELVRDLRPSEVQL</sequence>
<accession>A0A7Y9EUK4</accession>
<dbReference type="Gene3D" id="1.10.4100.10">
    <property type="entry name" value="2-methylcitrate dehydratase PrpD"/>
    <property type="match status" value="1"/>
</dbReference>
<dbReference type="InterPro" id="IPR042188">
    <property type="entry name" value="MmgE/PrpD_sf_2"/>
</dbReference>
<comment type="similarity">
    <text evidence="1">Belongs to the PrpD family.</text>
</comment>
<protein>
    <submittedName>
        <fullName evidence="4">2-methylcitrate dehydratase PrpD</fullName>
    </submittedName>
</protein>
<dbReference type="EMBL" id="JACCBH010000001">
    <property type="protein sequence ID" value="NYD54116.1"/>
    <property type="molecule type" value="Genomic_DNA"/>
</dbReference>
<evidence type="ECO:0000259" key="2">
    <source>
        <dbReference type="Pfam" id="PF03972"/>
    </source>
</evidence>
<dbReference type="RefSeq" id="WP_179432175.1">
    <property type="nucleotide sequence ID" value="NZ_BAABLC010000001.1"/>
</dbReference>
<dbReference type="Gene3D" id="3.30.1330.120">
    <property type="entry name" value="2-methylcitrate dehydratase PrpD"/>
    <property type="match status" value="1"/>
</dbReference>
<comment type="caution">
    <text evidence="4">The sequence shown here is derived from an EMBL/GenBank/DDBJ whole genome shotgun (WGS) entry which is preliminary data.</text>
</comment>
<dbReference type="InterPro" id="IPR045337">
    <property type="entry name" value="MmgE_PrpD_C"/>
</dbReference>
<dbReference type="Pfam" id="PF03972">
    <property type="entry name" value="MmgE_PrpD_N"/>
    <property type="match status" value="1"/>
</dbReference>
<evidence type="ECO:0000256" key="1">
    <source>
        <dbReference type="ARBA" id="ARBA00006174"/>
    </source>
</evidence>
<proteinExistence type="inferred from homology"/>
<dbReference type="InterPro" id="IPR005656">
    <property type="entry name" value="MmgE_PrpD"/>
</dbReference>
<organism evidence="4 5">
    <name type="scientific">Microbacterium pseudoresistens</name>
    <dbReference type="NCBI Taxonomy" id="640634"/>
    <lineage>
        <taxon>Bacteria</taxon>
        <taxon>Bacillati</taxon>
        <taxon>Actinomycetota</taxon>
        <taxon>Actinomycetes</taxon>
        <taxon>Micrococcales</taxon>
        <taxon>Microbacteriaceae</taxon>
        <taxon>Microbacterium</taxon>
    </lineage>
</organism>
<dbReference type="InterPro" id="IPR042183">
    <property type="entry name" value="MmgE/PrpD_sf_1"/>
</dbReference>
<dbReference type="Pfam" id="PF19305">
    <property type="entry name" value="MmgE_PrpD_C"/>
    <property type="match status" value="1"/>
</dbReference>
<dbReference type="PANTHER" id="PTHR16943:SF8">
    <property type="entry name" value="2-METHYLCITRATE DEHYDRATASE"/>
    <property type="match status" value="1"/>
</dbReference>
<dbReference type="Proteomes" id="UP000552045">
    <property type="component" value="Unassembled WGS sequence"/>
</dbReference>
<feature type="domain" description="MmgE/PrpD C-terminal" evidence="3">
    <location>
        <begin position="273"/>
        <end position="433"/>
    </location>
</feature>
<gene>
    <name evidence="4" type="ORF">BKA02_001171</name>
</gene>
<keyword evidence="5" id="KW-1185">Reference proteome</keyword>
<dbReference type="InterPro" id="IPR045336">
    <property type="entry name" value="MmgE_PrpD_N"/>
</dbReference>
<dbReference type="PANTHER" id="PTHR16943">
    <property type="entry name" value="2-METHYLCITRATE DEHYDRATASE-RELATED"/>
    <property type="match status" value="1"/>
</dbReference>
<dbReference type="SUPFAM" id="SSF103378">
    <property type="entry name" value="2-methylcitrate dehydratase PrpD"/>
    <property type="match status" value="1"/>
</dbReference>
<evidence type="ECO:0000259" key="3">
    <source>
        <dbReference type="Pfam" id="PF19305"/>
    </source>
</evidence>
<dbReference type="AlphaFoldDB" id="A0A7Y9EUK4"/>
<reference evidence="4 5" key="1">
    <citation type="submission" date="2020-07" db="EMBL/GenBank/DDBJ databases">
        <title>Sequencing the genomes of 1000 actinobacteria strains.</title>
        <authorList>
            <person name="Klenk H.-P."/>
        </authorList>
    </citation>
    <scope>NUCLEOTIDE SEQUENCE [LARGE SCALE GENOMIC DNA]</scope>
    <source>
        <strain evidence="4 5">DSM 22185</strain>
    </source>
</reference>